<proteinExistence type="predicted"/>
<dbReference type="EMBL" id="LT598478">
    <property type="protein sequence ID" value="SCU80311.1"/>
    <property type="molecule type" value="Genomic_DNA"/>
</dbReference>
<gene>
    <name evidence="4" type="ORF">LAME_0B02520G</name>
</gene>
<dbReference type="PANTHER" id="PTHR19303">
    <property type="entry name" value="TRANSPOSON"/>
    <property type="match status" value="1"/>
</dbReference>
<dbReference type="GO" id="GO:0005634">
    <property type="term" value="C:nucleus"/>
    <property type="evidence" value="ECO:0007669"/>
    <property type="project" value="TreeGrafter"/>
</dbReference>
<feature type="region of interest" description="Disordered" evidence="2">
    <location>
        <begin position="829"/>
        <end position="853"/>
    </location>
</feature>
<dbReference type="PANTHER" id="PTHR19303:SF74">
    <property type="entry name" value="POGO TRANSPOSABLE ELEMENT WITH KRAB DOMAIN"/>
    <property type="match status" value="1"/>
</dbReference>
<sequence>MNPSASRVTSEPLSCVFRETRIAVLSEPNYHTHRIIVELKLRLNYIFEKDHYDLDSVKQELDPRNPTLIFPQIMSSISIDRVLYQEDYRKYKLVRKELALFLHSQKLDATDPKLFILLARNVHSNGLNLYLPLMLAEMSDSSDVATSYKVLSHFKHHEQFPTLLQNSNGITQSSFTLRPNDICHWNLVISVTQYLMASARPSGDYSHLTRQQRQKRFNGEKAKIAAKEFLDNPRSSKTIVASRYEVSLSTLNDAIKRLQRQRDLTCDENAGHITDYRQTTDKTARKRVASVALLNVLNSQVSPSKRCKLVSQVSFKYNIPERTLRDRLKDVNPSISRVAEGIRRRKLSPSVEQFLTTFYAISNLQNSQITVKEADAICELMANTTGCSDIKLLDRPPGDSETINLPEMLRNQEVQLGRNFGWRFRQRNGFASSKAKRMDKNRLKASDVNNIAMWLNEDAFKFLSSTSAELIFNADEIGFAHTMNTVNQYSRYVSMNSSNKGQRKGVVYKVKETENHPKTLTTVTACVSAAGAIVPPMVTAASSIAKYKNDCHLFNPRFEALARSKLQPGVDKNVNILFTSNGWNNPAAFLEYVKWFDAHTLHIARQNSPEGSLCQRVLIVDNHFSHYCPAVLDFVTKRRIVLLLLPPNTTHVLQPLDVGVFSNLKKKVRALATEWCPKPSVGPDGKPRYGHFDILCNFMNALNHTLLHDFEQSTISQAFKTAGIFPPERSLFNPAVRNVMKHFDSHARMKDIFLTNILPLNHTTGSRPRTVAGARITSDDSSSNTESSLGSLIPLIRNEAFFIGEEQLESLDYLSVNLEDILHPNPVLEEEEFESSKEIGNSNEAQQRAEPQPTLNHDFLSKFTFEDVLKLITDLIGGGNSDEGMSLIPKLMERLEKCSEIAFANNSHLTITKELFLEQQTNVMGIVMYLIYFGACFLGLREQTKIEEALQVYEAKTDTATATHFSGGAILNTDVLRDLSKKQFFKLFPKVSGNVDRDLSRKIALIQSSAQNSASMSEELVNELGSSVWEFLQKMVKNEKSVLSLQPEDLKRKVLSTALNAPEALAKAATVQSMFDHSGKLPFSKKHLPLVSKIESLGSVPVELLDATLSEAEFESRLSALREVAAGALLELSTIEDEEDDDDSLEGDTMTENDSFDVEERNQRLLQNWFLVYHVDNVVGRITKHRENMRLKSQNLMYRQKIDALTRAISEMANNARHSSNHVFYEDPEPMFDYGVVDNPFF</sequence>
<accession>A0A1G4ITX0</accession>
<dbReference type="OrthoDB" id="4033386at2759"/>
<evidence type="ECO:0000313" key="5">
    <source>
        <dbReference type="Proteomes" id="UP000191144"/>
    </source>
</evidence>
<dbReference type="InterPro" id="IPR004875">
    <property type="entry name" value="DDE_SF_endonuclease_dom"/>
</dbReference>
<dbReference type="Proteomes" id="UP000191144">
    <property type="component" value="Chromosome B"/>
</dbReference>
<feature type="domain" description="DDE-1" evidence="3">
    <location>
        <begin position="519"/>
        <end position="685"/>
    </location>
</feature>
<keyword evidence="1" id="KW-0175">Coiled coil</keyword>
<organism evidence="4 5">
    <name type="scientific">Lachancea meyersii CBS 8951</name>
    <dbReference type="NCBI Taxonomy" id="1266667"/>
    <lineage>
        <taxon>Eukaryota</taxon>
        <taxon>Fungi</taxon>
        <taxon>Dikarya</taxon>
        <taxon>Ascomycota</taxon>
        <taxon>Saccharomycotina</taxon>
        <taxon>Saccharomycetes</taxon>
        <taxon>Saccharomycetales</taxon>
        <taxon>Saccharomycetaceae</taxon>
        <taxon>Lachancea</taxon>
    </lineage>
</organism>
<dbReference type="InterPro" id="IPR050863">
    <property type="entry name" value="CenT-Element_Derived"/>
</dbReference>
<evidence type="ECO:0000256" key="1">
    <source>
        <dbReference type="SAM" id="Coils"/>
    </source>
</evidence>
<evidence type="ECO:0000259" key="3">
    <source>
        <dbReference type="Pfam" id="PF03184"/>
    </source>
</evidence>
<reference evidence="5" key="1">
    <citation type="submission" date="2016-03" db="EMBL/GenBank/DDBJ databases">
        <authorList>
            <person name="Devillers Hugo."/>
        </authorList>
    </citation>
    <scope>NUCLEOTIDE SEQUENCE [LARGE SCALE GENOMIC DNA]</scope>
</reference>
<feature type="coiled-coil region" evidence="1">
    <location>
        <begin position="241"/>
        <end position="268"/>
    </location>
</feature>
<keyword evidence="5" id="KW-1185">Reference proteome</keyword>
<evidence type="ECO:0000256" key="2">
    <source>
        <dbReference type="SAM" id="MobiDB-lite"/>
    </source>
</evidence>
<dbReference type="AlphaFoldDB" id="A0A1G4ITX0"/>
<dbReference type="GO" id="GO:0003677">
    <property type="term" value="F:DNA binding"/>
    <property type="evidence" value="ECO:0007669"/>
    <property type="project" value="TreeGrafter"/>
</dbReference>
<dbReference type="Pfam" id="PF03184">
    <property type="entry name" value="DDE_1"/>
    <property type="match status" value="1"/>
</dbReference>
<protein>
    <submittedName>
        <fullName evidence="4">LAME_0B02520g1_1</fullName>
    </submittedName>
</protein>
<name>A0A1G4ITX0_9SACH</name>
<evidence type="ECO:0000313" key="4">
    <source>
        <dbReference type="EMBL" id="SCU80311.1"/>
    </source>
</evidence>